<feature type="compositionally biased region" description="Low complexity" evidence="10">
    <location>
        <begin position="1"/>
        <end position="12"/>
    </location>
</feature>
<evidence type="ECO:0000256" key="3">
    <source>
        <dbReference type="ARBA" id="ARBA00022454"/>
    </source>
</evidence>
<name>A0A061ADV2_RHOTO</name>
<dbReference type="InterPro" id="IPR007128">
    <property type="entry name" value="PMF1/Nnf1"/>
</dbReference>
<evidence type="ECO:0000256" key="9">
    <source>
        <dbReference type="ARBA" id="ARBA00023328"/>
    </source>
</evidence>
<protein>
    <submittedName>
        <fullName evidence="11">RHTO0S01e06348g1_1</fullName>
    </submittedName>
</protein>
<evidence type="ECO:0000256" key="10">
    <source>
        <dbReference type="SAM" id="MobiDB-lite"/>
    </source>
</evidence>
<accession>A0A061ADV2</accession>
<dbReference type="Pfam" id="PF03980">
    <property type="entry name" value="Nnf1"/>
    <property type="match status" value="1"/>
</dbReference>
<keyword evidence="6" id="KW-0995">Kinetochore</keyword>
<dbReference type="GO" id="GO:0051301">
    <property type="term" value="P:cell division"/>
    <property type="evidence" value="ECO:0007669"/>
    <property type="project" value="UniProtKB-KW"/>
</dbReference>
<proteinExistence type="predicted"/>
<dbReference type="GO" id="GO:0005634">
    <property type="term" value="C:nucleus"/>
    <property type="evidence" value="ECO:0007669"/>
    <property type="project" value="UniProtKB-SubCell"/>
</dbReference>
<evidence type="ECO:0000256" key="5">
    <source>
        <dbReference type="ARBA" id="ARBA00022776"/>
    </source>
</evidence>
<evidence type="ECO:0000256" key="2">
    <source>
        <dbReference type="ARBA" id="ARBA00004629"/>
    </source>
</evidence>
<dbReference type="OrthoDB" id="18453at2759"/>
<keyword evidence="7" id="KW-0539">Nucleus</keyword>
<keyword evidence="8" id="KW-0131">Cell cycle</keyword>
<evidence type="ECO:0000256" key="4">
    <source>
        <dbReference type="ARBA" id="ARBA00022618"/>
    </source>
</evidence>
<keyword evidence="3" id="KW-0158">Chromosome</keyword>
<dbReference type="EMBL" id="LK052936">
    <property type="protein sequence ID" value="CDR35752.1"/>
    <property type="molecule type" value="Genomic_DNA"/>
</dbReference>
<gene>
    <name evidence="11" type="ORF">RHTO0S_01e06348g</name>
</gene>
<reference evidence="11" key="1">
    <citation type="journal article" date="2014" name="Genome Announc.">
        <title>Draft genome sequence of Rhodosporidium toruloides CECT1137, an oleaginous yeast of biotechnological interest.</title>
        <authorList>
            <person name="Morin N."/>
            <person name="Calcas X."/>
            <person name="Devillers H."/>
            <person name="Durrens P."/>
            <person name="Sherman D.J."/>
            <person name="Nicaud J.-M."/>
            <person name="Neuveglise C."/>
        </authorList>
    </citation>
    <scope>NUCLEOTIDE SEQUENCE</scope>
    <source>
        <strain evidence="11">CECT1137</strain>
    </source>
</reference>
<keyword evidence="9" id="KW-0137">Centromere</keyword>
<evidence type="ECO:0000256" key="8">
    <source>
        <dbReference type="ARBA" id="ARBA00023306"/>
    </source>
</evidence>
<evidence type="ECO:0000256" key="6">
    <source>
        <dbReference type="ARBA" id="ARBA00022838"/>
    </source>
</evidence>
<evidence type="ECO:0000256" key="1">
    <source>
        <dbReference type="ARBA" id="ARBA00004123"/>
    </source>
</evidence>
<sequence>MADSHQQQQQPQEHTELGRRAKLTQDALVVASSKVIKTLDDKAMRQCFPQRWADEYPDLIPGLRDMVVSTYNDGVPLAWNDLVRTAGFVEKANELDRLIAEAQARKDAGEEPRNLYQMGLDGTITVPSATVPVLQTSISSLRQKRQALANKNAETYARIAALSQAVSAQETQNEEILTQFTESVKALKEIDEAGMTALQDELVRVVGGHL</sequence>
<keyword evidence="4" id="KW-0132">Cell division</keyword>
<evidence type="ECO:0000313" key="11">
    <source>
        <dbReference type="EMBL" id="CDR35752.1"/>
    </source>
</evidence>
<evidence type="ECO:0000256" key="7">
    <source>
        <dbReference type="ARBA" id="ARBA00023242"/>
    </source>
</evidence>
<organism evidence="11">
    <name type="scientific">Rhodotorula toruloides</name>
    <name type="common">Yeast</name>
    <name type="synonym">Rhodosporidium toruloides</name>
    <dbReference type="NCBI Taxonomy" id="5286"/>
    <lineage>
        <taxon>Eukaryota</taxon>
        <taxon>Fungi</taxon>
        <taxon>Dikarya</taxon>
        <taxon>Basidiomycota</taxon>
        <taxon>Pucciniomycotina</taxon>
        <taxon>Microbotryomycetes</taxon>
        <taxon>Sporidiobolales</taxon>
        <taxon>Sporidiobolaceae</taxon>
        <taxon>Rhodotorula</taxon>
    </lineage>
</organism>
<feature type="region of interest" description="Disordered" evidence="10">
    <location>
        <begin position="1"/>
        <end position="20"/>
    </location>
</feature>
<dbReference type="AlphaFoldDB" id="A0A061ADV2"/>
<dbReference type="GO" id="GO:0000444">
    <property type="term" value="C:MIS12/MIND type complex"/>
    <property type="evidence" value="ECO:0007669"/>
    <property type="project" value="InterPro"/>
</dbReference>
<keyword evidence="5" id="KW-0498">Mitosis</keyword>
<comment type="subcellular location">
    <subcellularLocation>
        <location evidence="2">Chromosome</location>
        <location evidence="2">Centromere</location>
        <location evidence="2">Kinetochore</location>
    </subcellularLocation>
    <subcellularLocation>
        <location evidence="1">Nucleus</location>
    </subcellularLocation>
</comment>